<gene>
    <name evidence="7" type="ORF">C7B43_19480</name>
</gene>
<comment type="caution">
    <text evidence="7">The sequence shown here is derived from an EMBL/GenBank/DDBJ whole genome shotgun (WGS) entry which is preliminary data.</text>
</comment>
<evidence type="ECO:0000256" key="1">
    <source>
        <dbReference type="ARBA" id="ARBA00022491"/>
    </source>
</evidence>
<evidence type="ECO:0000256" key="3">
    <source>
        <dbReference type="ARBA" id="ARBA00023125"/>
    </source>
</evidence>
<proteinExistence type="predicted"/>
<sequence>MQESATRIGIGDFAHACGVTPRTIRFYEERGLLPSQDRKERMNRSYSADLVKRVERIQQLQSLLGWSLEDIRQVLVLEDQVATLRQQYYQTDSLQDRYHVLQEAIDLTTEQLQRVNQRMKGLVKLQKDLEDKLAFYQTLRDDKKFSSARDGAEQ</sequence>
<organism evidence="7 8">
    <name type="scientific">Sulfobacillus benefaciens</name>
    <dbReference type="NCBI Taxonomy" id="453960"/>
    <lineage>
        <taxon>Bacteria</taxon>
        <taxon>Bacillati</taxon>
        <taxon>Bacillota</taxon>
        <taxon>Clostridia</taxon>
        <taxon>Eubacteriales</taxon>
        <taxon>Clostridiales Family XVII. Incertae Sedis</taxon>
        <taxon>Sulfobacillus</taxon>
    </lineage>
</organism>
<feature type="domain" description="HTH merR-type" evidence="6">
    <location>
        <begin position="7"/>
        <end position="77"/>
    </location>
</feature>
<dbReference type="GO" id="GO:0003677">
    <property type="term" value="F:DNA binding"/>
    <property type="evidence" value="ECO:0007669"/>
    <property type="project" value="UniProtKB-KW"/>
</dbReference>
<protein>
    <recommendedName>
        <fullName evidence="6">HTH merR-type domain-containing protein</fullName>
    </recommendedName>
</protein>
<keyword evidence="4" id="KW-0804">Transcription</keyword>
<evidence type="ECO:0000256" key="5">
    <source>
        <dbReference type="SAM" id="Coils"/>
    </source>
</evidence>
<keyword evidence="5" id="KW-0175">Coiled coil</keyword>
<dbReference type="EMBL" id="PXYT01000084">
    <property type="protein sequence ID" value="PSR24252.1"/>
    <property type="molecule type" value="Genomic_DNA"/>
</dbReference>
<reference evidence="7 8" key="1">
    <citation type="journal article" date="2014" name="BMC Genomics">
        <title>Comparison of environmental and isolate Sulfobacillus genomes reveals diverse carbon, sulfur, nitrogen, and hydrogen metabolisms.</title>
        <authorList>
            <person name="Justice N.B."/>
            <person name="Norman A."/>
            <person name="Brown C.T."/>
            <person name="Singh A."/>
            <person name="Thomas B.C."/>
            <person name="Banfield J.F."/>
        </authorList>
    </citation>
    <scope>NUCLEOTIDE SEQUENCE [LARGE SCALE GENOMIC DNA]</scope>
    <source>
        <strain evidence="7">AMDSBA1</strain>
    </source>
</reference>
<dbReference type="InterPro" id="IPR000551">
    <property type="entry name" value="MerR-type_HTH_dom"/>
</dbReference>
<dbReference type="SMART" id="SM00422">
    <property type="entry name" value="HTH_MERR"/>
    <property type="match status" value="1"/>
</dbReference>
<name>A0A2T2WPU8_9FIRM</name>
<dbReference type="Pfam" id="PF13411">
    <property type="entry name" value="MerR_1"/>
    <property type="match status" value="1"/>
</dbReference>
<accession>A0A2T2WPU8</accession>
<keyword evidence="3" id="KW-0238">DNA-binding</keyword>
<dbReference type="AlphaFoldDB" id="A0A2T2WPU8"/>
<dbReference type="Proteomes" id="UP000242699">
    <property type="component" value="Unassembled WGS sequence"/>
</dbReference>
<evidence type="ECO:0000313" key="7">
    <source>
        <dbReference type="EMBL" id="PSR24252.1"/>
    </source>
</evidence>
<dbReference type="InterPro" id="IPR047057">
    <property type="entry name" value="MerR_fam"/>
</dbReference>
<dbReference type="PROSITE" id="PS50937">
    <property type="entry name" value="HTH_MERR_2"/>
    <property type="match status" value="1"/>
</dbReference>
<dbReference type="PRINTS" id="PR00040">
    <property type="entry name" value="HTHMERR"/>
</dbReference>
<dbReference type="SUPFAM" id="SSF46955">
    <property type="entry name" value="Putative DNA-binding domain"/>
    <property type="match status" value="1"/>
</dbReference>
<dbReference type="PANTHER" id="PTHR30204">
    <property type="entry name" value="REDOX-CYCLING DRUG-SENSING TRANSCRIPTIONAL ACTIVATOR SOXR"/>
    <property type="match status" value="1"/>
</dbReference>
<keyword evidence="1" id="KW-0678">Repressor</keyword>
<evidence type="ECO:0000313" key="8">
    <source>
        <dbReference type="Proteomes" id="UP000242699"/>
    </source>
</evidence>
<evidence type="ECO:0000259" key="6">
    <source>
        <dbReference type="PROSITE" id="PS50937"/>
    </source>
</evidence>
<dbReference type="InterPro" id="IPR009061">
    <property type="entry name" value="DNA-bd_dom_put_sf"/>
</dbReference>
<evidence type="ECO:0000256" key="2">
    <source>
        <dbReference type="ARBA" id="ARBA00023015"/>
    </source>
</evidence>
<dbReference type="PROSITE" id="PS00552">
    <property type="entry name" value="HTH_MERR_1"/>
    <property type="match status" value="1"/>
</dbReference>
<feature type="coiled-coil region" evidence="5">
    <location>
        <begin position="98"/>
        <end position="132"/>
    </location>
</feature>
<dbReference type="PANTHER" id="PTHR30204:SF69">
    <property type="entry name" value="MERR-FAMILY TRANSCRIPTIONAL REGULATOR"/>
    <property type="match status" value="1"/>
</dbReference>
<dbReference type="GO" id="GO:0003700">
    <property type="term" value="F:DNA-binding transcription factor activity"/>
    <property type="evidence" value="ECO:0007669"/>
    <property type="project" value="InterPro"/>
</dbReference>
<evidence type="ECO:0000256" key="4">
    <source>
        <dbReference type="ARBA" id="ARBA00023163"/>
    </source>
</evidence>
<dbReference type="Gene3D" id="1.10.1660.10">
    <property type="match status" value="1"/>
</dbReference>
<keyword evidence="2" id="KW-0805">Transcription regulation</keyword>